<organism evidence="1 2">
    <name type="scientific">Streptomyces actuosus</name>
    <dbReference type="NCBI Taxonomy" id="1885"/>
    <lineage>
        <taxon>Bacteria</taxon>
        <taxon>Bacillati</taxon>
        <taxon>Actinomycetota</taxon>
        <taxon>Actinomycetes</taxon>
        <taxon>Kitasatosporales</taxon>
        <taxon>Streptomycetaceae</taxon>
        <taxon>Streptomyces</taxon>
    </lineage>
</organism>
<evidence type="ECO:0000313" key="1">
    <source>
        <dbReference type="EMBL" id="MBN0048437.1"/>
    </source>
</evidence>
<evidence type="ECO:0008006" key="3">
    <source>
        <dbReference type="Google" id="ProtNLM"/>
    </source>
</evidence>
<reference evidence="1 2" key="1">
    <citation type="submission" date="2021-02" db="EMBL/GenBank/DDBJ databases">
        <title>Whole genome sequencing of Streptomyces actuosus VRA1.</title>
        <authorList>
            <person name="Sen G."/>
            <person name="Sen A."/>
        </authorList>
    </citation>
    <scope>NUCLEOTIDE SEQUENCE [LARGE SCALE GENOMIC DNA]</scope>
    <source>
        <strain evidence="1 2">VRA1</strain>
    </source>
</reference>
<name>A0ABS2VZ56_STRAS</name>
<dbReference type="Proteomes" id="UP000788262">
    <property type="component" value="Unassembled WGS sequence"/>
</dbReference>
<dbReference type="RefSeq" id="WP_205386569.1">
    <property type="nucleotide sequence ID" value="NZ_JAFFZS010000039.1"/>
</dbReference>
<dbReference type="EMBL" id="JAFFZS010000039">
    <property type="protein sequence ID" value="MBN0048437.1"/>
    <property type="molecule type" value="Genomic_DNA"/>
</dbReference>
<gene>
    <name evidence="1" type="ORF">JS756_30915</name>
</gene>
<proteinExistence type="predicted"/>
<comment type="caution">
    <text evidence="1">The sequence shown here is derived from an EMBL/GenBank/DDBJ whole genome shotgun (WGS) entry which is preliminary data.</text>
</comment>
<evidence type="ECO:0000313" key="2">
    <source>
        <dbReference type="Proteomes" id="UP000788262"/>
    </source>
</evidence>
<accession>A0ABS2VZ56</accession>
<sequence>MQILQRLLAPRRLPPTKDGYQAPSDALAAGWQCGNSECGETGYFAAPRPGIPRRCEVCGSGTYPRHAWPWQHGERRAELDALLYRAEREDDAHLALLVRCHLLTWTFEDHLMSGYRRDALVALDDADAKLRVATRESPHFTEGPYRSALVVGALRSGGPDIALRVLDPWVALAREQGPGYGRHLKSDNASRTNHRSLVSACLGWLADEQTGGHPRYDTVVGWTSDTARAPHVRDWLTADQDEALTLLDRRSRFRR</sequence>
<keyword evidence="2" id="KW-1185">Reference proteome</keyword>
<protein>
    <recommendedName>
        <fullName evidence="3">HEAT repeat domain-containing protein</fullName>
    </recommendedName>
</protein>